<proteinExistence type="inferred from homology"/>
<dbReference type="CDD" id="cd03791">
    <property type="entry name" value="GT5_Glycogen_synthase_DULL1-like"/>
    <property type="match status" value="1"/>
</dbReference>
<dbReference type="GO" id="GO:0009011">
    <property type="term" value="F:alpha-1,4-glucan glucosyltransferase (ADP-glucose donor) activity"/>
    <property type="evidence" value="ECO:0007669"/>
    <property type="project" value="UniProtKB-UniRule"/>
</dbReference>
<evidence type="ECO:0000256" key="2">
    <source>
        <dbReference type="ARBA" id="ARBA00002764"/>
    </source>
</evidence>
<comment type="catalytic activity">
    <reaction evidence="1 7">
        <text>[(1-&gt;4)-alpha-D-glucosyl](n) + ADP-alpha-D-glucose = [(1-&gt;4)-alpha-D-glucosyl](n+1) + ADP + H(+)</text>
        <dbReference type="Rhea" id="RHEA:18189"/>
        <dbReference type="Rhea" id="RHEA-COMP:9584"/>
        <dbReference type="Rhea" id="RHEA-COMP:9587"/>
        <dbReference type="ChEBI" id="CHEBI:15378"/>
        <dbReference type="ChEBI" id="CHEBI:15444"/>
        <dbReference type="ChEBI" id="CHEBI:57498"/>
        <dbReference type="ChEBI" id="CHEBI:456216"/>
        <dbReference type="EC" id="2.4.1.21"/>
    </reaction>
</comment>
<dbReference type="PANTHER" id="PTHR45825">
    <property type="entry name" value="GRANULE-BOUND STARCH SYNTHASE 1, CHLOROPLASTIC/AMYLOPLASTIC"/>
    <property type="match status" value="1"/>
</dbReference>
<dbReference type="NCBIfam" id="TIGR02095">
    <property type="entry name" value="glgA"/>
    <property type="match status" value="1"/>
</dbReference>
<evidence type="ECO:0000256" key="1">
    <source>
        <dbReference type="ARBA" id="ARBA00001478"/>
    </source>
</evidence>
<dbReference type="InterPro" id="IPR001296">
    <property type="entry name" value="Glyco_trans_1"/>
</dbReference>
<dbReference type="Pfam" id="PF08323">
    <property type="entry name" value="Glyco_transf_5"/>
    <property type="match status" value="1"/>
</dbReference>
<dbReference type="EC" id="2.4.1.21" evidence="7"/>
<dbReference type="SUPFAM" id="SSF53756">
    <property type="entry name" value="UDP-Glycosyltransferase/glycogen phosphorylase"/>
    <property type="match status" value="1"/>
</dbReference>
<name>A0A414NY65_9FIRM</name>
<dbReference type="NCBIfam" id="NF001898">
    <property type="entry name" value="PRK00654.1-1"/>
    <property type="match status" value="1"/>
</dbReference>
<sequence length="483" mass="55514">MKVLYVASEAVPFAKTGGLADVAGSLPKALKAEGVDVRVIMPKFGKIPEKFRNAMEHVYDGEIPVSWRSKYVGLDKIEHDGVIYYFVDNEEYFRREGFYGYGDDAERFSFFCRAVLNLLPAMDFWPDVIHTNDWHSGLVNVLLKLEHQGDERYEKIRTLYTIHNLKYQGVFPKDVMSDVLGLDWKYFNNGDLEFYDAVNFMKGGLIYADYISTVSKTYAKEIQYEYFGEHLDGLLRSRQDTLFGIVNGIDYDVYNPSTDKNLYEGYDVTTLDRKADNKVLLQKDLGLPISRRTPMVAMVTRLVAAKGLDLVVRMMDEILQHEDIQFVLLGTGDKEYEDWFKGLAWRFPKKVSANIYFSNQLAQRIYAASDIFLMPSNYEPCGIGQLIALRYGSVPVVRETGGLKDTIIPYDKYTKKGNGFRFADYNAHEMMYALKRALSAYENYEEWKQIVENAMNSDYSWKESAREYKALYEKLTGSGASEA</sequence>
<dbReference type="RefSeq" id="WP_118175461.1">
    <property type="nucleotide sequence ID" value="NZ_CAMKFF010000002.1"/>
</dbReference>
<dbReference type="EMBL" id="QRHE01000003">
    <property type="protein sequence ID" value="RHF52382.1"/>
    <property type="molecule type" value="Genomic_DNA"/>
</dbReference>
<dbReference type="Proteomes" id="UP000283442">
    <property type="component" value="Unassembled WGS sequence"/>
</dbReference>
<feature type="domain" description="Starch synthase catalytic" evidence="9">
    <location>
        <begin position="2"/>
        <end position="236"/>
    </location>
</feature>
<dbReference type="UniPathway" id="UPA00164"/>
<evidence type="ECO:0000256" key="5">
    <source>
        <dbReference type="ARBA" id="ARBA00022679"/>
    </source>
</evidence>
<dbReference type="GO" id="GO:0005978">
    <property type="term" value="P:glycogen biosynthetic process"/>
    <property type="evidence" value="ECO:0007669"/>
    <property type="project" value="UniProtKB-UniRule"/>
</dbReference>
<feature type="binding site" evidence="7">
    <location>
        <position position="15"/>
    </location>
    <ligand>
        <name>ADP-alpha-D-glucose</name>
        <dbReference type="ChEBI" id="CHEBI:57498"/>
    </ligand>
</feature>
<keyword evidence="4 7" id="KW-0328">Glycosyltransferase</keyword>
<dbReference type="OrthoDB" id="9808590at2"/>
<dbReference type="AlphaFoldDB" id="A0A414NY65"/>
<evidence type="ECO:0000256" key="3">
    <source>
        <dbReference type="ARBA" id="ARBA00010281"/>
    </source>
</evidence>
<dbReference type="InterPro" id="IPR011835">
    <property type="entry name" value="GS/SS"/>
</dbReference>
<reference evidence="10 11" key="1">
    <citation type="submission" date="2018-08" db="EMBL/GenBank/DDBJ databases">
        <title>A genome reference for cultivated species of the human gut microbiota.</title>
        <authorList>
            <person name="Zou Y."/>
            <person name="Xue W."/>
            <person name="Luo G."/>
        </authorList>
    </citation>
    <scope>NUCLEOTIDE SEQUENCE [LARGE SCALE GENOMIC DNA]</scope>
    <source>
        <strain evidence="10 11">AM25-21AC</strain>
    </source>
</reference>
<dbReference type="HAMAP" id="MF_00484">
    <property type="entry name" value="Glycogen_synth"/>
    <property type="match status" value="1"/>
</dbReference>
<evidence type="ECO:0000313" key="10">
    <source>
        <dbReference type="EMBL" id="RHF52382.1"/>
    </source>
</evidence>
<organism evidence="10 11">
    <name type="scientific">Mitsuokella multacida</name>
    <dbReference type="NCBI Taxonomy" id="52226"/>
    <lineage>
        <taxon>Bacteria</taxon>
        <taxon>Bacillati</taxon>
        <taxon>Bacillota</taxon>
        <taxon>Negativicutes</taxon>
        <taxon>Selenomonadales</taxon>
        <taxon>Selenomonadaceae</taxon>
        <taxon>Mitsuokella</taxon>
    </lineage>
</organism>
<feature type="domain" description="Glycosyl transferase family 1" evidence="8">
    <location>
        <begin position="292"/>
        <end position="449"/>
    </location>
</feature>
<gene>
    <name evidence="7" type="primary">glgA</name>
    <name evidence="10" type="ORF">DW674_04215</name>
</gene>
<dbReference type="GO" id="GO:0004373">
    <property type="term" value="F:alpha-1,4-glucan glucosyltransferase (UDP-glucose donor) activity"/>
    <property type="evidence" value="ECO:0007669"/>
    <property type="project" value="InterPro"/>
</dbReference>
<accession>A0A414NY65</accession>
<evidence type="ECO:0000313" key="11">
    <source>
        <dbReference type="Proteomes" id="UP000283442"/>
    </source>
</evidence>
<dbReference type="Pfam" id="PF00534">
    <property type="entry name" value="Glycos_transf_1"/>
    <property type="match status" value="1"/>
</dbReference>
<evidence type="ECO:0000256" key="6">
    <source>
        <dbReference type="ARBA" id="ARBA00023056"/>
    </source>
</evidence>
<dbReference type="InterPro" id="IPR013534">
    <property type="entry name" value="Starch_synth_cat_dom"/>
</dbReference>
<keyword evidence="6 7" id="KW-0320">Glycogen biosynthesis</keyword>
<dbReference type="NCBIfam" id="NF001899">
    <property type="entry name" value="PRK00654.1-2"/>
    <property type="match status" value="1"/>
</dbReference>
<comment type="caution">
    <text evidence="10">The sequence shown here is derived from an EMBL/GenBank/DDBJ whole genome shotgun (WGS) entry which is preliminary data.</text>
</comment>
<dbReference type="Gene3D" id="3.40.50.2000">
    <property type="entry name" value="Glycogen Phosphorylase B"/>
    <property type="match status" value="2"/>
</dbReference>
<dbReference type="PANTHER" id="PTHR45825:SF11">
    <property type="entry name" value="ALPHA AMYLASE DOMAIN-CONTAINING PROTEIN"/>
    <property type="match status" value="1"/>
</dbReference>
<protein>
    <recommendedName>
        <fullName evidence="7">Glycogen synthase</fullName>
        <ecNumber evidence="7">2.4.1.21</ecNumber>
    </recommendedName>
    <alternativeName>
        <fullName evidence="7">Starch [bacterial glycogen] synthase</fullName>
    </alternativeName>
</protein>
<evidence type="ECO:0000256" key="7">
    <source>
        <dbReference type="HAMAP-Rule" id="MF_00484"/>
    </source>
</evidence>
<comment type="pathway">
    <text evidence="7">Glycan biosynthesis; glycogen biosynthesis.</text>
</comment>
<evidence type="ECO:0000256" key="4">
    <source>
        <dbReference type="ARBA" id="ARBA00022676"/>
    </source>
</evidence>
<evidence type="ECO:0000259" key="8">
    <source>
        <dbReference type="Pfam" id="PF00534"/>
    </source>
</evidence>
<keyword evidence="5 7" id="KW-0808">Transferase</keyword>
<comment type="function">
    <text evidence="2 7">Synthesizes alpha-1,4-glucan chains using ADP-glucose.</text>
</comment>
<evidence type="ECO:0000259" key="9">
    <source>
        <dbReference type="Pfam" id="PF08323"/>
    </source>
</evidence>
<comment type="similarity">
    <text evidence="3 7">Belongs to the glycosyltransferase 1 family. Bacterial/plant glycogen synthase subfamily.</text>
</comment>